<dbReference type="STRING" id="54915.ADS79_15615"/>
<evidence type="ECO:0000313" key="4">
    <source>
        <dbReference type="Proteomes" id="UP000036834"/>
    </source>
</evidence>
<dbReference type="Proteomes" id="UP000319578">
    <property type="component" value="Unassembled WGS sequence"/>
</dbReference>
<evidence type="ECO:0000313" key="2">
    <source>
        <dbReference type="EMBL" id="GED71768.1"/>
    </source>
</evidence>
<dbReference type="OrthoDB" id="2970258at2"/>
<reference evidence="3" key="2">
    <citation type="submission" date="2015-07" db="EMBL/GenBank/DDBJ databases">
        <title>MeaNS - Measles Nucleotide Surveillance Program.</title>
        <authorList>
            <person name="Tran T."/>
            <person name="Druce J."/>
        </authorList>
    </citation>
    <scope>NUCLEOTIDE SEQUENCE</scope>
    <source>
        <strain evidence="3">DSM 9887</strain>
    </source>
</reference>
<evidence type="ECO:0000313" key="5">
    <source>
        <dbReference type="Proteomes" id="UP000319578"/>
    </source>
</evidence>
<protein>
    <submittedName>
        <fullName evidence="3">Uncharacterized protein</fullName>
    </submittedName>
</protein>
<reference evidence="4" key="1">
    <citation type="submission" date="2015-07" db="EMBL/GenBank/DDBJ databases">
        <title>Genome sequencing project for genomic taxonomy and phylogenomics of Bacillus-like bacteria.</title>
        <authorList>
            <person name="Liu B."/>
            <person name="Wang J."/>
            <person name="Zhu Y."/>
            <person name="Liu G."/>
            <person name="Chen Q."/>
            <person name="Chen Z."/>
            <person name="Lan J."/>
            <person name="Che J."/>
            <person name="Ge C."/>
            <person name="Shi H."/>
            <person name="Pan Z."/>
            <person name="Liu X."/>
        </authorList>
    </citation>
    <scope>NUCLEOTIDE SEQUENCE [LARGE SCALE GENOMIC DNA]</scope>
    <source>
        <strain evidence="4">DSM 9887</strain>
    </source>
</reference>
<dbReference type="AlphaFoldDB" id="A0A0K9YNT5"/>
<comment type="caution">
    <text evidence="3">The sequence shown here is derived from an EMBL/GenBank/DDBJ whole genome shotgun (WGS) entry which is preliminary data.</text>
</comment>
<reference evidence="2 5" key="3">
    <citation type="submission" date="2019-06" db="EMBL/GenBank/DDBJ databases">
        <title>Whole genome shotgun sequence of Brevibacillus reuszeri NBRC 15719.</title>
        <authorList>
            <person name="Hosoyama A."/>
            <person name="Uohara A."/>
            <person name="Ohji S."/>
            <person name="Ichikawa N."/>
        </authorList>
    </citation>
    <scope>NUCLEOTIDE SEQUENCE [LARGE SCALE GENOMIC DNA]</scope>
    <source>
        <strain evidence="2 5">NBRC 15719</strain>
    </source>
</reference>
<sequence>MKWGLILGMSTLVGLIILYEWPKLKPLPKKDKVSFFMLVFMGWFLSMFDLPNIPGPTSMIESLFKPFSKMLE</sequence>
<evidence type="ECO:0000256" key="1">
    <source>
        <dbReference type="SAM" id="Phobius"/>
    </source>
</evidence>
<evidence type="ECO:0000313" key="3">
    <source>
        <dbReference type="EMBL" id="KNB70374.1"/>
    </source>
</evidence>
<keyword evidence="5" id="KW-1185">Reference proteome</keyword>
<dbReference type="RefSeq" id="WP_049739351.1">
    <property type="nucleotide sequence ID" value="NZ_BJON01000023.1"/>
</dbReference>
<feature type="transmembrane region" description="Helical" evidence="1">
    <location>
        <begin position="33"/>
        <end position="53"/>
    </location>
</feature>
<accession>A0A0K9YNT5</accession>
<keyword evidence="1" id="KW-0472">Membrane</keyword>
<keyword evidence="1" id="KW-0812">Transmembrane</keyword>
<dbReference type="EMBL" id="BJON01000023">
    <property type="protein sequence ID" value="GED71768.1"/>
    <property type="molecule type" value="Genomic_DNA"/>
</dbReference>
<dbReference type="Proteomes" id="UP000036834">
    <property type="component" value="Unassembled WGS sequence"/>
</dbReference>
<dbReference type="PATRIC" id="fig|54915.3.peg.2137"/>
<name>A0A0K9YNT5_9BACL</name>
<proteinExistence type="predicted"/>
<keyword evidence="1" id="KW-1133">Transmembrane helix</keyword>
<gene>
    <name evidence="3" type="ORF">ADS79_15615</name>
    <name evidence="2" type="ORF">BRE01_54700</name>
</gene>
<organism evidence="3 4">
    <name type="scientific">Brevibacillus reuszeri</name>
    <dbReference type="NCBI Taxonomy" id="54915"/>
    <lineage>
        <taxon>Bacteria</taxon>
        <taxon>Bacillati</taxon>
        <taxon>Bacillota</taxon>
        <taxon>Bacilli</taxon>
        <taxon>Bacillales</taxon>
        <taxon>Paenibacillaceae</taxon>
        <taxon>Brevibacillus</taxon>
    </lineage>
</organism>
<dbReference type="EMBL" id="LGIQ01000009">
    <property type="protein sequence ID" value="KNB70374.1"/>
    <property type="molecule type" value="Genomic_DNA"/>
</dbReference>
<feature type="transmembrane region" description="Helical" evidence="1">
    <location>
        <begin position="6"/>
        <end position="21"/>
    </location>
</feature>